<dbReference type="GO" id="GO:0005886">
    <property type="term" value="C:plasma membrane"/>
    <property type="evidence" value="ECO:0007669"/>
    <property type="project" value="TreeGrafter"/>
</dbReference>
<proteinExistence type="predicted"/>
<sequence>MIARWFWREWRSPSLLIVWLALSLAVACVLALGSISDRMEKGLSQQSREFMAGDRTLRSSREVPGAWIDEARRLGLTVGEQLSFATMTFSGDTPQLADVKAVDDTYPLYGQLQTQPPGLKPHAGTVLLAPRLMALLNLKTGDTIDVGDATLRIAGEVIQEPDAGFNPFQMA</sequence>
<reference evidence="1 2" key="1">
    <citation type="submission" date="2017-11" db="EMBL/GenBank/DDBJ databases">
        <authorList>
            <person name="Han C.G."/>
        </authorList>
    </citation>
    <scope>NUCLEOTIDE SEQUENCE [LARGE SCALE GENOMIC DNA]</scope>
    <source>
        <strain evidence="1 2">A11</strain>
    </source>
</reference>
<accession>A0A2J4PWB7</accession>
<gene>
    <name evidence="1" type="ORF">CWN50_28500</name>
</gene>
<feature type="non-terminal residue" evidence="1">
    <location>
        <position position="171"/>
    </location>
</feature>
<evidence type="ECO:0000313" key="1">
    <source>
        <dbReference type="EMBL" id="PLL23108.1"/>
    </source>
</evidence>
<reference evidence="1 2" key="2">
    <citation type="submission" date="2018-01" db="EMBL/GenBank/DDBJ databases">
        <title>Genomic study of Klebsiella pneumoniae.</title>
        <authorList>
            <person name="Yang Y."/>
            <person name="Bicalho R."/>
        </authorList>
    </citation>
    <scope>NUCLEOTIDE SEQUENCE [LARGE SCALE GENOMIC DNA]</scope>
    <source>
        <strain evidence="1 2">A11</strain>
    </source>
</reference>
<comment type="caution">
    <text evidence="1">The sequence shown here is derived from an EMBL/GenBank/DDBJ whole genome shotgun (WGS) entry which is preliminary data.</text>
</comment>
<evidence type="ECO:0000313" key="2">
    <source>
        <dbReference type="Proteomes" id="UP000234505"/>
    </source>
</evidence>
<dbReference type="PANTHER" id="PTHR30287">
    <property type="entry name" value="MEMBRANE COMPONENT OF PREDICTED ABC SUPERFAMILY METABOLITE UPTAKE TRANSPORTER"/>
    <property type="match status" value="1"/>
</dbReference>
<organism evidence="1 2">
    <name type="scientific">Klebsiella michiganensis</name>
    <dbReference type="NCBI Taxonomy" id="1134687"/>
    <lineage>
        <taxon>Bacteria</taxon>
        <taxon>Pseudomonadati</taxon>
        <taxon>Pseudomonadota</taxon>
        <taxon>Gammaproteobacteria</taxon>
        <taxon>Enterobacterales</taxon>
        <taxon>Enterobacteriaceae</taxon>
        <taxon>Klebsiella/Raoultella group</taxon>
        <taxon>Klebsiella</taxon>
    </lineage>
</organism>
<dbReference type="InterPro" id="IPR038766">
    <property type="entry name" value="Membrane_comp_ABC_pdt"/>
</dbReference>
<dbReference type="PANTHER" id="PTHR30287:SF1">
    <property type="entry name" value="INNER MEMBRANE PROTEIN"/>
    <property type="match status" value="1"/>
</dbReference>
<name>A0A2J4PWB7_9ENTR</name>
<dbReference type="PROSITE" id="PS51257">
    <property type="entry name" value="PROKAR_LIPOPROTEIN"/>
    <property type="match status" value="1"/>
</dbReference>
<dbReference type="AlphaFoldDB" id="A0A2J4PWB7"/>
<dbReference type="EMBL" id="PIDS01001416">
    <property type="protein sequence ID" value="PLL23108.1"/>
    <property type="molecule type" value="Genomic_DNA"/>
</dbReference>
<dbReference type="Proteomes" id="UP000234505">
    <property type="component" value="Unassembled WGS sequence"/>
</dbReference>
<protein>
    <submittedName>
        <fullName evidence="1">ABC transporter permease</fullName>
    </submittedName>
</protein>